<accession>A0ACC0G6U7</accession>
<comment type="caution">
    <text evidence="1">The sequence shown here is derived from an EMBL/GenBank/DDBJ whole genome shotgun (WGS) entry which is preliminary data.</text>
</comment>
<reference evidence="1 2" key="1">
    <citation type="journal article" date="2022" name="Plant J.">
        <title>Chromosome-level genome of Camellia lanceoleosa provides a valuable resource for understanding genome evolution and self-incompatibility.</title>
        <authorList>
            <person name="Gong W."/>
            <person name="Xiao S."/>
            <person name="Wang L."/>
            <person name="Liao Z."/>
            <person name="Chang Y."/>
            <person name="Mo W."/>
            <person name="Hu G."/>
            <person name="Li W."/>
            <person name="Zhao G."/>
            <person name="Zhu H."/>
            <person name="Hu X."/>
            <person name="Ji K."/>
            <person name="Xiang X."/>
            <person name="Song Q."/>
            <person name="Yuan D."/>
            <person name="Jin S."/>
            <person name="Zhang L."/>
        </authorList>
    </citation>
    <scope>NUCLEOTIDE SEQUENCE [LARGE SCALE GENOMIC DNA]</scope>
    <source>
        <strain evidence="1">SQ_2022a</strain>
    </source>
</reference>
<evidence type="ECO:0000313" key="1">
    <source>
        <dbReference type="EMBL" id="KAI7996770.1"/>
    </source>
</evidence>
<keyword evidence="2" id="KW-1185">Reference proteome</keyword>
<name>A0ACC0G6U7_9ERIC</name>
<gene>
    <name evidence="1" type="ORF">LOK49_LG10G02762</name>
</gene>
<evidence type="ECO:0000313" key="2">
    <source>
        <dbReference type="Proteomes" id="UP001060215"/>
    </source>
</evidence>
<proteinExistence type="predicted"/>
<sequence length="515" mass="59343">MSAPSCDSELSVVIHSPPNPQPQQPQPEPEPQPNNVWLSSIMIEEIESSESSNTTMPKHKIHKVPQTLLQMGTESTTKCYEPQLVSIGPYHHKSPNLKSFEKIKFQFTREYVKSCGPSYSITDLYNKVADVAMEARNCYAEGTNIDDTEDFTQMMFLDGCFILQYIHYMTHEEEQAKMKMKKHEKAFVQRDLFLLENQLPFKVLQALMTMNSDFKEDKGLELINEFIQNTWPRRPPHISFQERMENRITCITNPKTRHTEVATKFGKPAHLLELVHRQLIKPNAFSLTGTENRGGGGGGGNNCYSTILRKLIGLLKKLCPKGERNNWYSYRSVQELKTAGIIFRPNRENILFTDVRYEPLFIRAILRLPPMQIDDLTQSLLLNLVAYEMCPDSPNDFGVIEYIWFMDTLIDNADDVKELRKKGILLNYLSTDEEVARLFNEIAKNLVPDTKAYEDVQNQIEKHYKNKVRLWMTEWLHTHFDTPWTLLAFLGAILAIVLSLIQTYVAINPSTNSGK</sequence>
<protein>
    <submittedName>
        <fullName evidence="1">UPF0481 protein</fullName>
    </submittedName>
</protein>
<dbReference type="Proteomes" id="UP001060215">
    <property type="component" value="Chromosome 10"/>
</dbReference>
<organism evidence="1 2">
    <name type="scientific">Camellia lanceoleosa</name>
    <dbReference type="NCBI Taxonomy" id="1840588"/>
    <lineage>
        <taxon>Eukaryota</taxon>
        <taxon>Viridiplantae</taxon>
        <taxon>Streptophyta</taxon>
        <taxon>Embryophyta</taxon>
        <taxon>Tracheophyta</taxon>
        <taxon>Spermatophyta</taxon>
        <taxon>Magnoliopsida</taxon>
        <taxon>eudicotyledons</taxon>
        <taxon>Gunneridae</taxon>
        <taxon>Pentapetalae</taxon>
        <taxon>asterids</taxon>
        <taxon>Ericales</taxon>
        <taxon>Theaceae</taxon>
        <taxon>Camellia</taxon>
    </lineage>
</organism>
<dbReference type="EMBL" id="CM045767">
    <property type="protein sequence ID" value="KAI7996770.1"/>
    <property type="molecule type" value="Genomic_DNA"/>
</dbReference>